<dbReference type="PANTHER" id="PTHR13271">
    <property type="entry name" value="UNCHARACTERIZED PUTATIVE METHYLTRANSFERASE"/>
    <property type="match status" value="1"/>
</dbReference>
<keyword evidence="4" id="KW-1185">Reference proteome</keyword>
<feature type="chain" id="PRO_5041392440" evidence="1">
    <location>
        <begin position="25"/>
        <end position="326"/>
    </location>
</feature>
<feature type="signal peptide" evidence="1">
    <location>
        <begin position="1"/>
        <end position="24"/>
    </location>
</feature>
<evidence type="ECO:0000259" key="2">
    <source>
        <dbReference type="PROSITE" id="PS50280"/>
    </source>
</evidence>
<reference evidence="3" key="1">
    <citation type="submission" date="2023-03" db="EMBL/GenBank/DDBJ databases">
        <authorList>
            <person name="Steffen K."/>
            <person name="Cardenas P."/>
        </authorList>
    </citation>
    <scope>NUCLEOTIDE SEQUENCE</scope>
</reference>
<dbReference type="Proteomes" id="UP001174909">
    <property type="component" value="Unassembled WGS sequence"/>
</dbReference>
<feature type="domain" description="SET" evidence="2">
    <location>
        <begin position="28"/>
        <end position="169"/>
    </location>
</feature>
<dbReference type="EMBL" id="CASHTH010003384">
    <property type="protein sequence ID" value="CAI8044238.1"/>
    <property type="molecule type" value="Genomic_DNA"/>
</dbReference>
<dbReference type="Gene3D" id="3.90.1410.10">
    <property type="entry name" value="set domain protein methyltransferase, domain 1"/>
    <property type="match status" value="1"/>
</dbReference>
<accession>A0AA35TAZ8</accession>
<dbReference type="FunFam" id="3.90.1410.10:FF:000018">
    <property type="entry name" value="N-lysine methyltransferase SETD6 isoform X2"/>
    <property type="match status" value="1"/>
</dbReference>
<feature type="non-terminal residue" evidence="3">
    <location>
        <position position="326"/>
    </location>
</feature>
<keyword evidence="3" id="KW-0489">Methyltransferase</keyword>
<sequence>MRTGNSWIPLLLALLAETGKKSLSFWWPYLSLVPSETAVGPPHLWSPEERSQLLQGTGVGERVQRDLANMERDYHSIVLPFIQRHPLLYQGSEHSLQMYRDLVCLVMSYSFTDSAEDDDVSRQTMMVPFVDLLNHHSQHHAELRFHSSYLQLVAIRDIPQGSEVMNTYGPLSNASLLHAYGFTEEGNPHDVALIQSTTLRKAYSSLRGSHDMSCDQRWERVREDVSEDEFEVDISGSPEPSLVAAVKLLMVEEEEYDSMCHYVMDEKVDLKLKSLSKVERKFLLRVCRACLADLSNETCGEGEDKKCLVLQLSSSQRLSLEKLEKA</sequence>
<keyword evidence="3" id="KW-0808">Transferase</keyword>
<dbReference type="InterPro" id="IPR046341">
    <property type="entry name" value="SET_dom_sf"/>
</dbReference>
<dbReference type="PANTHER" id="PTHR13271:SF34">
    <property type="entry name" value="N-LYSINE METHYLTRANSFERASE SETD6"/>
    <property type="match status" value="1"/>
</dbReference>
<dbReference type="GO" id="GO:0016279">
    <property type="term" value="F:protein-lysine N-methyltransferase activity"/>
    <property type="evidence" value="ECO:0007669"/>
    <property type="project" value="TreeGrafter"/>
</dbReference>
<dbReference type="InterPro" id="IPR001214">
    <property type="entry name" value="SET_dom"/>
</dbReference>
<comment type="caution">
    <text evidence="3">The sequence shown here is derived from an EMBL/GenBank/DDBJ whole genome shotgun (WGS) entry which is preliminary data.</text>
</comment>
<organism evidence="3 4">
    <name type="scientific">Geodia barretti</name>
    <name type="common">Barrett's horny sponge</name>
    <dbReference type="NCBI Taxonomy" id="519541"/>
    <lineage>
        <taxon>Eukaryota</taxon>
        <taxon>Metazoa</taxon>
        <taxon>Porifera</taxon>
        <taxon>Demospongiae</taxon>
        <taxon>Heteroscleromorpha</taxon>
        <taxon>Tetractinellida</taxon>
        <taxon>Astrophorina</taxon>
        <taxon>Geodiidae</taxon>
        <taxon>Geodia</taxon>
    </lineage>
</organism>
<keyword evidence="1" id="KW-0732">Signal</keyword>
<dbReference type="GO" id="GO:0032259">
    <property type="term" value="P:methylation"/>
    <property type="evidence" value="ECO:0007669"/>
    <property type="project" value="UniProtKB-KW"/>
</dbReference>
<protein>
    <submittedName>
        <fullName evidence="3">N-lysine methyltransferase SETD6</fullName>
    </submittedName>
</protein>
<dbReference type="PROSITE" id="PS50280">
    <property type="entry name" value="SET"/>
    <property type="match status" value="1"/>
</dbReference>
<evidence type="ECO:0000313" key="3">
    <source>
        <dbReference type="EMBL" id="CAI8044238.1"/>
    </source>
</evidence>
<dbReference type="GO" id="GO:0005634">
    <property type="term" value="C:nucleus"/>
    <property type="evidence" value="ECO:0007669"/>
    <property type="project" value="TreeGrafter"/>
</dbReference>
<proteinExistence type="predicted"/>
<name>A0AA35TAZ8_GEOBA</name>
<gene>
    <name evidence="3" type="ORF">GBAR_LOCUS24554</name>
</gene>
<dbReference type="Pfam" id="PF00856">
    <property type="entry name" value="SET"/>
    <property type="match status" value="1"/>
</dbReference>
<dbReference type="AlphaFoldDB" id="A0AA35TAZ8"/>
<dbReference type="InterPro" id="IPR050600">
    <property type="entry name" value="SETD3_SETD6_MTase"/>
</dbReference>
<evidence type="ECO:0000256" key="1">
    <source>
        <dbReference type="SAM" id="SignalP"/>
    </source>
</evidence>
<evidence type="ECO:0000313" key="4">
    <source>
        <dbReference type="Proteomes" id="UP001174909"/>
    </source>
</evidence>
<dbReference type="SUPFAM" id="SSF82199">
    <property type="entry name" value="SET domain"/>
    <property type="match status" value="1"/>
</dbReference>